<feature type="transmembrane region" description="Helical" evidence="1">
    <location>
        <begin position="194"/>
        <end position="211"/>
    </location>
</feature>
<proteinExistence type="predicted"/>
<dbReference type="KEGG" id="vgu:HYG85_10895"/>
<feature type="transmembrane region" description="Helical" evidence="1">
    <location>
        <begin position="223"/>
        <end position="243"/>
    </location>
</feature>
<gene>
    <name evidence="2" type="ORF">HYG85_10895</name>
</gene>
<reference evidence="2 3" key="1">
    <citation type="submission" date="2020-07" db="EMBL/GenBank/DDBJ databases">
        <title>Vallitalea guaymasensis genome.</title>
        <authorList>
            <person name="Postec A."/>
        </authorList>
    </citation>
    <scope>NUCLEOTIDE SEQUENCE [LARGE SCALE GENOMIC DNA]</scope>
    <source>
        <strain evidence="2 3">Ra1766G1</strain>
    </source>
</reference>
<name>A0A8J8MAV3_9FIRM</name>
<keyword evidence="3" id="KW-1185">Reference proteome</keyword>
<dbReference type="RefSeq" id="WP_212693479.1">
    <property type="nucleotide sequence ID" value="NZ_CP058561.1"/>
</dbReference>
<keyword evidence="1" id="KW-0812">Transmembrane</keyword>
<feature type="transmembrane region" description="Helical" evidence="1">
    <location>
        <begin position="133"/>
        <end position="160"/>
    </location>
</feature>
<evidence type="ECO:0000256" key="1">
    <source>
        <dbReference type="SAM" id="Phobius"/>
    </source>
</evidence>
<feature type="transmembrane region" description="Helical" evidence="1">
    <location>
        <begin position="166"/>
        <end position="187"/>
    </location>
</feature>
<sequence length="259" mass="30192">MNDKSTDKLENLILESIEESVINYPDDIRIDDTINTLKQYMPNKLEKQKNKEKIPLLQKLRKDISLVSPFYWLLSFTIYIIGMSLTLISKTPYITISFFSPIPFIIMFFEDIKSRENNVLEMELACKYSPQVIILNKIITIIFYNLLVMSSISLIIYNVIPDTTFFNLLITWLTPMLVVSNITLYMIKKIRTSFALSAILLIWLAFIMWIINTPTVVDKLYTLNTFIYIGIIIITTVLLIIQLRDYIKENSERSVLFGA</sequence>
<dbReference type="AlphaFoldDB" id="A0A8J8MAV3"/>
<keyword evidence="1" id="KW-0472">Membrane</keyword>
<protein>
    <submittedName>
        <fullName evidence="2">Uncharacterized protein</fullName>
    </submittedName>
</protein>
<feature type="transmembrane region" description="Helical" evidence="1">
    <location>
        <begin position="70"/>
        <end position="88"/>
    </location>
</feature>
<evidence type="ECO:0000313" key="2">
    <source>
        <dbReference type="EMBL" id="QUH29398.1"/>
    </source>
</evidence>
<keyword evidence="1" id="KW-1133">Transmembrane helix</keyword>
<dbReference type="Proteomes" id="UP000677305">
    <property type="component" value="Chromosome"/>
</dbReference>
<organism evidence="2 3">
    <name type="scientific">Vallitalea guaymasensis</name>
    <dbReference type="NCBI Taxonomy" id="1185412"/>
    <lineage>
        <taxon>Bacteria</taxon>
        <taxon>Bacillati</taxon>
        <taxon>Bacillota</taxon>
        <taxon>Clostridia</taxon>
        <taxon>Lachnospirales</taxon>
        <taxon>Vallitaleaceae</taxon>
        <taxon>Vallitalea</taxon>
    </lineage>
</organism>
<accession>A0A8J8MAV3</accession>
<evidence type="ECO:0000313" key="3">
    <source>
        <dbReference type="Proteomes" id="UP000677305"/>
    </source>
</evidence>
<feature type="transmembrane region" description="Helical" evidence="1">
    <location>
        <begin position="94"/>
        <end position="112"/>
    </location>
</feature>
<dbReference type="EMBL" id="CP058561">
    <property type="protein sequence ID" value="QUH29398.1"/>
    <property type="molecule type" value="Genomic_DNA"/>
</dbReference>